<keyword evidence="7" id="KW-1185">Reference proteome</keyword>
<reference evidence="6" key="1">
    <citation type="journal article" date="2020" name="Stud. Mycol.">
        <title>101 Dothideomycetes genomes: a test case for predicting lifestyles and emergence of pathogens.</title>
        <authorList>
            <person name="Haridas S."/>
            <person name="Albert R."/>
            <person name="Binder M."/>
            <person name="Bloem J."/>
            <person name="Labutti K."/>
            <person name="Salamov A."/>
            <person name="Andreopoulos B."/>
            <person name="Baker S."/>
            <person name="Barry K."/>
            <person name="Bills G."/>
            <person name="Bluhm B."/>
            <person name="Cannon C."/>
            <person name="Castanera R."/>
            <person name="Culley D."/>
            <person name="Daum C."/>
            <person name="Ezra D."/>
            <person name="Gonzalez J."/>
            <person name="Henrissat B."/>
            <person name="Kuo A."/>
            <person name="Liang C."/>
            <person name="Lipzen A."/>
            <person name="Lutzoni F."/>
            <person name="Magnuson J."/>
            <person name="Mondo S."/>
            <person name="Nolan M."/>
            <person name="Ohm R."/>
            <person name="Pangilinan J."/>
            <person name="Park H.-J."/>
            <person name="Ramirez L."/>
            <person name="Alfaro M."/>
            <person name="Sun H."/>
            <person name="Tritt A."/>
            <person name="Yoshinaga Y."/>
            <person name="Zwiers L.-H."/>
            <person name="Turgeon B."/>
            <person name="Goodwin S."/>
            <person name="Spatafora J."/>
            <person name="Crous P."/>
            <person name="Grigoriev I."/>
        </authorList>
    </citation>
    <scope>NUCLEOTIDE SEQUENCE</scope>
    <source>
        <strain evidence="6">CBS 115976</strain>
    </source>
</reference>
<feature type="domain" description="FAD/NAD(P)-binding" evidence="5">
    <location>
        <begin position="5"/>
        <end position="298"/>
    </location>
</feature>
<dbReference type="Proteomes" id="UP000799302">
    <property type="component" value="Unassembled WGS sequence"/>
</dbReference>
<dbReference type="PRINTS" id="PR00411">
    <property type="entry name" value="PNDRDTASEI"/>
</dbReference>
<dbReference type="InterPro" id="IPR036188">
    <property type="entry name" value="FAD/NAD-bd_sf"/>
</dbReference>
<organism evidence="6 7">
    <name type="scientific">Microthyrium microscopicum</name>
    <dbReference type="NCBI Taxonomy" id="703497"/>
    <lineage>
        <taxon>Eukaryota</taxon>
        <taxon>Fungi</taxon>
        <taxon>Dikarya</taxon>
        <taxon>Ascomycota</taxon>
        <taxon>Pezizomycotina</taxon>
        <taxon>Dothideomycetes</taxon>
        <taxon>Dothideomycetes incertae sedis</taxon>
        <taxon>Microthyriales</taxon>
        <taxon>Microthyriaceae</taxon>
        <taxon>Microthyrium</taxon>
    </lineage>
</organism>
<keyword evidence="4" id="KW-0560">Oxidoreductase</keyword>
<evidence type="ECO:0000259" key="5">
    <source>
        <dbReference type="Pfam" id="PF07992"/>
    </source>
</evidence>
<dbReference type="Gene3D" id="3.50.50.100">
    <property type="match status" value="1"/>
</dbReference>
<accession>A0A6A6U9G3</accession>
<dbReference type="OrthoDB" id="202203at2759"/>
<dbReference type="InterPro" id="IPR023753">
    <property type="entry name" value="FAD/NAD-binding_dom"/>
</dbReference>
<evidence type="ECO:0000256" key="4">
    <source>
        <dbReference type="ARBA" id="ARBA00023002"/>
    </source>
</evidence>
<keyword evidence="3" id="KW-0274">FAD</keyword>
<evidence type="ECO:0000256" key="1">
    <source>
        <dbReference type="ARBA" id="ARBA00006442"/>
    </source>
</evidence>
<dbReference type="PRINTS" id="PR00368">
    <property type="entry name" value="FADPNR"/>
</dbReference>
<evidence type="ECO:0000313" key="7">
    <source>
        <dbReference type="Proteomes" id="UP000799302"/>
    </source>
</evidence>
<keyword evidence="2" id="KW-0285">Flavoprotein</keyword>
<dbReference type="GO" id="GO:0050660">
    <property type="term" value="F:flavin adenine dinucleotide binding"/>
    <property type="evidence" value="ECO:0007669"/>
    <property type="project" value="TreeGrafter"/>
</dbReference>
<dbReference type="Pfam" id="PF07992">
    <property type="entry name" value="Pyr_redox_2"/>
    <property type="match status" value="1"/>
</dbReference>
<sequence>MSTLNIVVLGAGFAGLQSAHYILQHTIPQLPKSDTYHVYLINPSKEFYHMVSAPRSVISDILIDPSIAFMDIAKGFSQYPASNFTFLQASVSSIDTASRALQYTSTEPSVRDGTLHYHALVIATGTAQSSPLFWQTPETKTARQSFRDQLATANNIIIGGGGPVAVEIAGEIGDHLNTRNASKHKATITLLTSASKLLPVLREDVAAHAETYLNSVGVTVRYNAKIAAATTDKSGAHVKLASGEEIHADMYIPAIGAKPNTGFLPNTVLTPSAHIDTNASSLRVDGAGPRVYALGDVSSASPGGILHLTNMIPVVVTNLKRDLEAFAAGKGDQLSGKDMAWVPDVRKSQFVPVGRSKGVGMLFGWKIPSLIVWAIKGRDYMISFGTGYMDGTSMKKEVVWKG</sequence>
<evidence type="ECO:0000313" key="6">
    <source>
        <dbReference type="EMBL" id="KAF2668246.1"/>
    </source>
</evidence>
<protein>
    <submittedName>
        <fullName evidence="6">FAD/NAD(P)-binding domain-containing protein</fullName>
    </submittedName>
</protein>
<evidence type="ECO:0000256" key="2">
    <source>
        <dbReference type="ARBA" id="ARBA00022630"/>
    </source>
</evidence>
<comment type="similarity">
    <text evidence="1">Belongs to the FAD-dependent oxidoreductase family.</text>
</comment>
<dbReference type="GO" id="GO:0005737">
    <property type="term" value="C:cytoplasm"/>
    <property type="evidence" value="ECO:0007669"/>
    <property type="project" value="TreeGrafter"/>
</dbReference>
<proteinExistence type="inferred from homology"/>
<dbReference type="EMBL" id="MU004236">
    <property type="protein sequence ID" value="KAF2668246.1"/>
    <property type="molecule type" value="Genomic_DNA"/>
</dbReference>
<dbReference type="PANTHER" id="PTHR43735">
    <property type="entry name" value="APOPTOSIS-INDUCING FACTOR 1"/>
    <property type="match status" value="1"/>
</dbReference>
<dbReference type="SUPFAM" id="SSF51905">
    <property type="entry name" value="FAD/NAD(P)-binding domain"/>
    <property type="match status" value="1"/>
</dbReference>
<evidence type="ECO:0000256" key="3">
    <source>
        <dbReference type="ARBA" id="ARBA00022827"/>
    </source>
</evidence>
<gene>
    <name evidence="6" type="ORF">BT63DRAFT_425574</name>
</gene>
<dbReference type="PANTHER" id="PTHR43735:SF3">
    <property type="entry name" value="FERROPTOSIS SUPPRESSOR PROTEIN 1"/>
    <property type="match status" value="1"/>
</dbReference>
<dbReference type="GO" id="GO:0004174">
    <property type="term" value="F:electron-transferring-flavoprotein dehydrogenase activity"/>
    <property type="evidence" value="ECO:0007669"/>
    <property type="project" value="TreeGrafter"/>
</dbReference>
<name>A0A6A6U9G3_9PEZI</name>
<dbReference type="AlphaFoldDB" id="A0A6A6U9G3"/>